<evidence type="ECO:0000313" key="3">
    <source>
        <dbReference type="Proteomes" id="UP001500432"/>
    </source>
</evidence>
<keyword evidence="3" id="KW-1185">Reference proteome</keyword>
<reference evidence="2 3" key="1">
    <citation type="journal article" date="2019" name="Int. J. Syst. Evol. Microbiol.">
        <title>The Global Catalogue of Microorganisms (GCM) 10K type strain sequencing project: providing services to taxonomists for standard genome sequencing and annotation.</title>
        <authorList>
            <consortium name="The Broad Institute Genomics Platform"/>
            <consortium name="The Broad Institute Genome Sequencing Center for Infectious Disease"/>
            <person name="Wu L."/>
            <person name="Ma J."/>
        </authorList>
    </citation>
    <scope>NUCLEOTIDE SEQUENCE [LARGE SCALE GENOMIC DNA]</scope>
    <source>
        <strain evidence="2 3">JCM 16034</strain>
    </source>
</reference>
<evidence type="ECO:0000313" key="2">
    <source>
        <dbReference type="EMBL" id="GAA2202257.1"/>
    </source>
</evidence>
<proteinExistence type="predicted"/>
<name>A0ABN3C0V4_9MICC</name>
<comment type="caution">
    <text evidence="2">The sequence shown here is derived from an EMBL/GenBank/DDBJ whole genome shotgun (WGS) entry which is preliminary data.</text>
</comment>
<organism evidence="2 3">
    <name type="scientific">Sinomonas flava</name>
    <dbReference type="NCBI Taxonomy" id="496857"/>
    <lineage>
        <taxon>Bacteria</taxon>
        <taxon>Bacillati</taxon>
        <taxon>Actinomycetota</taxon>
        <taxon>Actinomycetes</taxon>
        <taxon>Micrococcales</taxon>
        <taxon>Micrococcaceae</taxon>
        <taxon>Sinomonas</taxon>
    </lineage>
</organism>
<feature type="region of interest" description="Disordered" evidence="1">
    <location>
        <begin position="1"/>
        <end position="74"/>
    </location>
</feature>
<feature type="compositionally biased region" description="Low complexity" evidence="1">
    <location>
        <begin position="42"/>
        <end position="74"/>
    </location>
</feature>
<dbReference type="EMBL" id="BAAAQW010000009">
    <property type="protein sequence ID" value="GAA2202257.1"/>
    <property type="molecule type" value="Genomic_DNA"/>
</dbReference>
<accession>A0ABN3C0V4</accession>
<dbReference type="Proteomes" id="UP001500432">
    <property type="component" value="Unassembled WGS sequence"/>
</dbReference>
<sequence>MMLCADDGTPSGSEGVGAALGEPVPVEPPGVVLPAVPPPEPVAGEAPGGAPVPEQPASARAMASSAQAAGRVER</sequence>
<feature type="compositionally biased region" description="Low complexity" evidence="1">
    <location>
        <begin position="19"/>
        <end position="34"/>
    </location>
</feature>
<gene>
    <name evidence="2" type="ORF">GCM10009849_29990</name>
</gene>
<evidence type="ECO:0000256" key="1">
    <source>
        <dbReference type="SAM" id="MobiDB-lite"/>
    </source>
</evidence>
<protein>
    <submittedName>
        <fullName evidence="2">Uncharacterized protein</fullName>
    </submittedName>
</protein>